<name>A0A225A7M4_TALAT</name>
<keyword evidence="2" id="KW-1185">Reference proteome</keyword>
<dbReference type="GeneID" id="31007852"/>
<comment type="caution">
    <text evidence="1">The sequence shown here is derived from an EMBL/GenBank/DDBJ whole genome shotgun (WGS) entry which is preliminary data.</text>
</comment>
<dbReference type="Proteomes" id="UP000214365">
    <property type="component" value="Unassembled WGS sequence"/>
</dbReference>
<dbReference type="EMBL" id="LFMY01000014">
    <property type="protein sequence ID" value="OKL56532.1"/>
    <property type="molecule type" value="Genomic_DNA"/>
</dbReference>
<dbReference type="AlphaFoldDB" id="A0A225A7M4"/>
<evidence type="ECO:0000313" key="1">
    <source>
        <dbReference type="EMBL" id="OKL56532.1"/>
    </source>
</evidence>
<reference evidence="1 2" key="1">
    <citation type="submission" date="2015-06" db="EMBL/GenBank/DDBJ databases">
        <title>Talaromyces atroroseus IBT 11181 draft genome.</title>
        <authorList>
            <person name="Rasmussen K.B."/>
            <person name="Rasmussen S."/>
            <person name="Petersen B."/>
            <person name="Sicheritz-Ponten T."/>
            <person name="Mortensen U.H."/>
            <person name="Thrane U."/>
        </authorList>
    </citation>
    <scope>NUCLEOTIDE SEQUENCE [LARGE SCALE GENOMIC DNA]</scope>
    <source>
        <strain evidence="1 2">IBT 11181</strain>
    </source>
</reference>
<protein>
    <submittedName>
        <fullName evidence="1">Uncharacterized protein</fullName>
    </submittedName>
</protein>
<organism evidence="1 2">
    <name type="scientific">Talaromyces atroroseus</name>
    <dbReference type="NCBI Taxonomy" id="1441469"/>
    <lineage>
        <taxon>Eukaryota</taxon>
        <taxon>Fungi</taxon>
        <taxon>Dikarya</taxon>
        <taxon>Ascomycota</taxon>
        <taxon>Pezizomycotina</taxon>
        <taxon>Eurotiomycetes</taxon>
        <taxon>Eurotiomycetidae</taxon>
        <taxon>Eurotiales</taxon>
        <taxon>Trichocomaceae</taxon>
        <taxon>Talaromyces</taxon>
        <taxon>Talaromyces sect. Trachyspermi</taxon>
    </lineage>
</organism>
<sequence length="184" mass="21959">MFSRIEQTLIDRGGAKKAYHIQNAVKIIEFFYRLRWFQTFWIDDMLRLELGAMSLMQAEVADTGIVYNLEKRRITKEEEETLEKAQKRLSAYDRNWWGNTHDYHQGLFHKPKGCYVRQLDLFHNGYLPFTEEETQRACKALGGCCAYNCGCCYRDRLLQKAWCTDALHEGMRLLFTKKRAWYQF</sequence>
<dbReference type="STRING" id="1441469.A0A225A7M4"/>
<proteinExistence type="predicted"/>
<gene>
    <name evidence="1" type="ORF">UA08_08096</name>
</gene>
<dbReference type="RefSeq" id="XP_020116653.1">
    <property type="nucleotide sequence ID" value="XM_020263301.1"/>
</dbReference>
<evidence type="ECO:0000313" key="2">
    <source>
        <dbReference type="Proteomes" id="UP000214365"/>
    </source>
</evidence>
<accession>A0A225A7M4</accession>
<dbReference type="OrthoDB" id="10369659at2759"/>